<gene>
    <name evidence="1" type="ORF">FZC37_00090</name>
</gene>
<evidence type="ECO:0000313" key="1">
    <source>
        <dbReference type="EMBL" id="QEK39349.1"/>
    </source>
</evidence>
<proteinExistence type="predicted"/>
<keyword evidence="2" id="KW-1185">Reference proteome</keyword>
<evidence type="ECO:0000313" key="2">
    <source>
        <dbReference type="Proteomes" id="UP000323844"/>
    </source>
</evidence>
<accession>A0A5C0UHY0</accession>
<sequence length="60" mass="6961">MGSVAMEVDDNKVIIKNALRTLDEIRSVFAKHRKPGMAFVDDFLKHKRKAALQEMKKFEK</sequence>
<reference evidence="1 2" key="1">
    <citation type="submission" date="2019-08" db="EMBL/GenBank/DDBJ databases">
        <title>Highly reduced genomes of protist endosymbionts show evolutionary convergence.</title>
        <authorList>
            <person name="George E."/>
            <person name="Husnik F."/>
            <person name="Tashyreva D."/>
            <person name="Prokopchuk G."/>
            <person name="Horak A."/>
            <person name="Kwong W.K."/>
            <person name="Lukes J."/>
            <person name="Keeling P.J."/>
        </authorList>
    </citation>
    <scope>NUCLEOTIDE SEQUENCE [LARGE SCALE GENOMIC DNA]</scope>
    <source>
        <strain evidence="1">1621</strain>
    </source>
</reference>
<dbReference type="Proteomes" id="UP000323844">
    <property type="component" value="Chromosome"/>
</dbReference>
<dbReference type="RefSeq" id="WP_148951710.1">
    <property type="nucleotide sequence ID" value="NZ_CP043312.1"/>
</dbReference>
<protein>
    <submittedName>
        <fullName evidence="1">Uncharacterized protein</fullName>
    </submittedName>
</protein>
<name>A0A5C0UHY0_9RICK</name>
<dbReference type="EMBL" id="CP043312">
    <property type="protein sequence ID" value="QEK39349.1"/>
    <property type="molecule type" value="Genomic_DNA"/>
</dbReference>
<organism evidence="1 2">
    <name type="scientific">Candidatus Sneabacter namystus</name>
    <dbReference type="NCBI Taxonomy" id="2601646"/>
    <lineage>
        <taxon>Bacteria</taxon>
        <taxon>Pseudomonadati</taxon>
        <taxon>Pseudomonadota</taxon>
        <taxon>Alphaproteobacteria</taxon>
        <taxon>Rickettsiales</taxon>
        <taxon>Rickettsiaceae</taxon>
        <taxon>Rickettsieae</taxon>
        <taxon>Candidatus Sneabacter</taxon>
    </lineage>
</organism>
<dbReference type="KEGG" id="snay:FZC37_00090"/>
<dbReference type="AlphaFoldDB" id="A0A5C0UHY0"/>